<keyword evidence="1" id="KW-1133">Transmembrane helix</keyword>
<name>A0ABW0KLG8_9BACT</name>
<organism evidence="3 4">
    <name type="scientific">Prosthecobacter fluviatilis</name>
    <dbReference type="NCBI Taxonomy" id="445931"/>
    <lineage>
        <taxon>Bacteria</taxon>
        <taxon>Pseudomonadati</taxon>
        <taxon>Verrucomicrobiota</taxon>
        <taxon>Verrucomicrobiia</taxon>
        <taxon>Verrucomicrobiales</taxon>
        <taxon>Verrucomicrobiaceae</taxon>
        <taxon>Prosthecobacter</taxon>
    </lineage>
</organism>
<feature type="transmembrane region" description="Helical" evidence="1">
    <location>
        <begin position="100"/>
        <end position="117"/>
    </location>
</feature>
<evidence type="ECO:0000259" key="2">
    <source>
        <dbReference type="Pfam" id="PF03372"/>
    </source>
</evidence>
<sequence length="385" mass="43455">MIDFFMSSNGSRWLSQKLRSLADDTESGRFLEVIWNGGRKLTVWVTVLYAIFLLGLRFALQWVGERNVTAAFCLYLPPLVWLLPLCLLMPLALLFHRRCLVFLVALAVFTIWGWLGFQVGEEKREAADGRVSLSVMTYNRGQNMNQSLQPFKNATQPDVLVFQEAGGRADGFLRATGYAEFGHGVSVGEFTLLSRYPITSNTLVQDAASQRPARAAKFTIDWNGRMISVYAVHLMTPRDVLRSYMRGAFLWGVLGVPGTPWAKKRKYYQSFWDGQMQDAKMILDAVRSDPNPCIVAGDFNAPHTGYLHRMVTRELIDSHATSGHGFGFTFPGVTHNPLSLGGPWMRIDYIFHDRRWDALECITEKDRPSQHRALVAKLRLTSAGP</sequence>
<protein>
    <submittedName>
        <fullName evidence="3">Endonuclease/exonuclease/phosphatase family protein</fullName>
    </submittedName>
</protein>
<dbReference type="EMBL" id="JBHSMQ010000001">
    <property type="protein sequence ID" value="MFC5453472.1"/>
    <property type="molecule type" value="Genomic_DNA"/>
</dbReference>
<feature type="domain" description="Endonuclease/exonuclease/phosphatase" evidence="2">
    <location>
        <begin position="155"/>
        <end position="362"/>
    </location>
</feature>
<evidence type="ECO:0000313" key="4">
    <source>
        <dbReference type="Proteomes" id="UP001596052"/>
    </source>
</evidence>
<evidence type="ECO:0000313" key="3">
    <source>
        <dbReference type="EMBL" id="MFC5453472.1"/>
    </source>
</evidence>
<dbReference type="GO" id="GO:0004519">
    <property type="term" value="F:endonuclease activity"/>
    <property type="evidence" value="ECO:0007669"/>
    <property type="project" value="UniProtKB-KW"/>
</dbReference>
<feature type="transmembrane region" description="Helical" evidence="1">
    <location>
        <begin position="41"/>
        <end position="60"/>
    </location>
</feature>
<dbReference type="RefSeq" id="WP_377162583.1">
    <property type="nucleotide sequence ID" value="NZ_JBHSMQ010000001.1"/>
</dbReference>
<dbReference type="Pfam" id="PF03372">
    <property type="entry name" value="Exo_endo_phos"/>
    <property type="match status" value="1"/>
</dbReference>
<proteinExistence type="predicted"/>
<dbReference type="Proteomes" id="UP001596052">
    <property type="component" value="Unassembled WGS sequence"/>
</dbReference>
<keyword evidence="1" id="KW-0812">Transmembrane</keyword>
<accession>A0ABW0KLG8</accession>
<keyword evidence="3" id="KW-0255">Endonuclease</keyword>
<dbReference type="SUPFAM" id="SSF56219">
    <property type="entry name" value="DNase I-like"/>
    <property type="match status" value="1"/>
</dbReference>
<keyword evidence="3" id="KW-0540">Nuclease</keyword>
<dbReference type="InterPro" id="IPR036691">
    <property type="entry name" value="Endo/exonu/phosph_ase_sf"/>
</dbReference>
<reference evidence="4" key="1">
    <citation type="journal article" date="2019" name="Int. J. Syst. Evol. Microbiol.">
        <title>The Global Catalogue of Microorganisms (GCM) 10K type strain sequencing project: providing services to taxonomists for standard genome sequencing and annotation.</title>
        <authorList>
            <consortium name="The Broad Institute Genomics Platform"/>
            <consortium name="The Broad Institute Genome Sequencing Center for Infectious Disease"/>
            <person name="Wu L."/>
            <person name="Ma J."/>
        </authorList>
    </citation>
    <scope>NUCLEOTIDE SEQUENCE [LARGE SCALE GENOMIC DNA]</scope>
    <source>
        <strain evidence="4">CGMCC 4.1469</strain>
    </source>
</reference>
<keyword evidence="1" id="KW-0472">Membrane</keyword>
<feature type="transmembrane region" description="Helical" evidence="1">
    <location>
        <begin position="72"/>
        <end position="94"/>
    </location>
</feature>
<dbReference type="Gene3D" id="3.60.10.10">
    <property type="entry name" value="Endonuclease/exonuclease/phosphatase"/>
    <property type="match status" value="1"/>
</dbReference>
<evidence type="ECO:0000256" key="1">
    <source>
        <dbReference type="SAM" id="Phobius"/>
    </source>
</evidence>
<keyword evidence="3" id="KW-0378">Hydrolase</keyword>
<dbReference type="InterPro" id="IPR005135">
    <property type="entry name" value="Endo/exonuclease/phosphatase"/>
</dbReference>
<comment type="caution">
    <text evidence="3">The sequence shown here is derived from an EMBL/GenBank/DDBJ whole genome shotgun (WGS) entry which is preliminary data.</text>
</comment>
<gene>
    <name evidence="3" type="ORF">ACFQDI_01285</name>
</gene>
<keyword evidence="4" id="KW-1185">Reference proteome</keyword>